<dbReference type="SUPFAM" id="SSF141868">
    <property type="entry name" value="EAL domain-like"/>
    <property type="match status" value="1"/>
</dbReference>
<dbReference type="InterPro" id="IPR001633">
    <property type="entry name" value="EAL_dom"/>
</dbReference>
<dbReference type="NCBIfam" id="TIGR00254">
    <property type="entry name" value="GGDEF"/>
    <property type="match status" value="1"/>
</dbReference>
<dbReference type="SMART" id="SM00052">
    <property type="entry name" value="EAL"/>
    <property type="match status" value="1"/>
</dbReference>
<dbReference type="PROSITE" id="PS51257">
    <property type="entry name" value="PROKAR_LIPOPROTEIN"/>
    <property type="match status" value="1"/>
</dbReference>
<comment type="caution">
    <text evidence="4">The sequence shown here is derived from an EMBL/GenBank/DDBJ whole genome shotgun (WGS) entry which is preliminary data.</text>
</comment>
<dbReference type="CDD" id="cd01948">
    <property type="entry name" value="EAL"/>
    <property type="match status" value="1"/>
</dbReference>
<dbReference type="InterPro" id="IPR035919">
    <property type="entry name" value="EAL_sf"/>
</dbReference>
<dbReference type="SMART" id="SM00267">
    <property type="entry name" value="GGDEF"/>
    <property type="match status" value="1"/>
</dbReference>
<dbReference type="Pfam" id="PF00563">
    <property type="entry name" value="EAL"/>
    <property type="match status" value="1"/>
</dbReference>
<feature type="transmembrane region" description="Helical" evidence="1">
    <location>
        <begin position="17"/>
        <end position="40"/>
    </location>
</feature>
<evidence type="ECO:0000256" key="1">
    <source>
        <dbReference type="SAM" id="Phobius"/>
    </source>
</evidence>
<dbReference type="InterPro" id="IPR007892">
    <property type="entry name" value="CHASE4"/>
</dbReference>
<dbReference type="PANTHER" id="PTHR44757:SF2">
    <property type="entry name" value="BIOFILM ARCHITECTURE MAINTENANCE PROTEIN MBAA"/>
    <property type="match status" value="1"/>
</dbReference>
<dbReference type="PROSITE" id="PS50887">
    <property type="entry name" value="GGDEF"/>
    <property type="match status" value="1"/>
</dbReference>
<evidence type="ECO:0000259" key="2">
    <source>
        <dbReference type="PROSITE" id="PS50883"/>
    </source>
</evidence>
<sequence length="717" mass="79526">MIVAFARKIRSSLASEYLLPLLLLTGASFSCVLILLFYGASVQDQMQLEREEKALQNVVKSASLLVRHDLQDYAKWDEAVRHIDQRVDPAWIEDNVVAYLGGTQGYNQIFVLDGEDRVVYSWKDSRFDTRVAQRRLGPDFMDSLALVRRIPQDGAPIVSGFSRANGQIYLFATAAIVPLTSKVGLSGPRPKLLVIARIVDFDWLTQFADDLPVSVVRLSRSRDDTEQQNVAIRGLNGAPLGWIGWEPFRPGTLLRQRLAPGVVFFMLIGAMAAVLILRRGKRAVEDLQQSERRARHLSDHDMLTGLPNRRALMARMAVAVSGGTRLTLLLMDLDGFKNANDVYGHSAGDLLLQNAAARIRNLARDVTVARLGGDEFAVLIPSEARVSATELCVAILHAFREPLRIGAYKIRLGISIGYAVSDPERTDRESELLRRADVAMYAAKAAGRNCFRAYEPELDDSHRLRVQMENDLRLAVEEGRISVQYQPIVDAATFEVVAVEALARWWDPVHGNVPPDVFIPIAEMSGLITGLGRHVLLTACAAMRDSKFDLAVNLSPAQFWDGELLREVQAILQETGFPPERLELEITESLMLRQPQGACEIIDGLRALGVRFALDDFGTGFAGIAYLRQLHFDRLKIDKAFITAIESERRAQDMLVSITGLARACNLDVCAEGIETAEQARIALMSGCNRLQGWLFGRPQDAEHLLAFSSDTASRVA</sequence>
<keyword evidence="1" id="KW-0472">Membrane</keyword>
<dbReference type="CDD" id="cd01949">
    <property type="entry name" value="GGDEF"/>
    <property type="match status" value="1"/>
</dbReference>
<dbReference type="Gene3D" id="3.20.20.450">
    <property type="entry name" value="EAL domain"/>
    <property type="match status" value="1"/>
</dbReference>
<protein>
    <submittedName>
        <fullName evidence="4">Periplasmic sensor diguanylate cyclase/phosphodiesterase</fullName>
    </submittedName>
</protein>
<dbReference type="PANTHER" id="PTHR44757">
    <property type="entry name" value="DIGUANYLATE CYCLASE DGCP"/>
    <property type="match status" value="1"/>
</dbReference>
<evidence type="ECO:0000313" key="4">
    <source>
        <dbReference type="EMBL" id="SMP80487.1"/>
    </source>
</evidence>
<reference evidence="4 5" key="1">
    <citation type="submission" date="2017-05" db="EMBL/GenBank/DDBJ databases">
        <authorList>
            <person name="Varghese N."/>
            <person name="Submissions S."/>
        </authorList>
    </citation>
    <scope>NUCLEOTIDE SEQUENCE [LARGE SCALE GENOMIC DNA]</scope>
    <source>
        <strain evidence="4 5">SM16</strain>
    </source>
</reference>
<dbReference type="Proteomes" id="UP001157910">
    <property type="component" value="Unassembled WGS sequence"/>
</dbReference>
<keyword evidence="1" id="KW-1133">Transmembrane helix</keyword>
<dbReference type="SUPFAM" id="SSF55073">
    <property type="entry name" value="Nucleotide cyclase"/>
    <property type="match status" value="1"/>
</dbReference>
<proteinExistence type="predicted"/>
<gene>
    <name evidence="4" type="ORF">SAMN06296065_11446</name>
</gene>
<dbReference type="Gene3D" id="3.30.70.270">
    <property type="match status" value="1"/>
</dbReference>
<dbReference type="Pfam" id="PF05228">
    <property type="entry name" value="CHASE4"/>
    <property type="match status" value="1"/>
</dbReference>
<dbReference type="EMBL" id="FXUI01000014">
    <property type="protein sequence ID" value="SMP80487.1"/>
    <property type="molecule type" value="Genomic_DNA"/>
</dbReference>
<dbReference type="Pfam" id="PF00990">
    <property type="entry name" value="GGDEF"/>
    <property type="match status" value="1"/>
</dbReference>
<dbReference type="InterPro" id="IPR000160">
    <property type="entry name" value="GGDEF_dom"/>
</dbReference>
<accession>A0ABY1QU22</accession>
<feature type="domain" description="GGDEF" evidence="3">
    <location>
        <begin position="324"/>
        <end position="456"/>
    </location>
</feature>
<keyword evidence="5" id="KW-1185">Reference proteome</keyword>
<name>A0ABY1QU22_9SPHN</name>
<evidence type="ECO:0000259" key="3">
    <source>
        <dbReference type="PROSITE" id="PS50887"/>
    </source>
</evidence>
<keyword evidence="1" id="KW-0812">Transmembrane</keyword>
<feature type="transmembrane region" description="Helical" evidence="1">
    <location>
        <begin position="258"/>
        <end position="277"/>
    </location>
</feature>
<feature type="domain" description="EAL" evidence="2">
    <location>
        <begin position="465"/>
        <end position="713"/>
    </location>
</feature>
<evidence type="ECO:0000313" key="5">
    <source>
        <dbReference type="Proteomes" id="UP001157910"/>
    </source>
</evidence>
<organism evidence="4 5">
    <name type="scientific">Novosphingobium panipatense</name>
    <dbReference type="NCBI Taxonomy" id="428991"/>
    <lineage>
        <taxon>Bacteria</taxon>
        <taxon>Pseudomonadati</taxon>
        <taxon>Pseudomonadota</taxon>
        <taxon>Alphaproteobacteria</taxon>
        <taxon>Sphingomonadales</taxon>
        <taxon>Sphingomonadaceae</taxon>
        <taxon>Novosphingobium</taxon>
    </lineage>
</organism>
<dbReference type="InterPro" id="IPR043128">
    <property type="entry name" value="Rev_trsase/Diguanyl_cyclase"/>
</dbReference>
<dbReference type="PROSITE" id="PS50883">
    <property type="entry name" value="EAL"/>
    <property type="match status" value="1"/>
</dbReference>
<dbReference type="InterPro" id="IPR052155">
    <property type="entry name" value="Biofilm_reg_signaling"/>
</dbReference>
<dbReference type="InterPro" id="IPR029787">
    <property type="entry name" value="Nucleotide_cyclase"/>
</dbReference>